<evidence type="ECO:0000259" key="5">
    <source>
        <dbReference type="PROSITE" id="PS51202"/>
    </source>
</evidence>
<dbReference type="SUPFAM" id="SSF116726">
    <property type="entry name" value="TrkA C-terminal domain-like"/>
    <property type="match status" value="1"/>
</dbReference>
<dbReference type="Gene3D" id="3.30.70.1450">
    <property type="entry name" value="Regulator of K+ conductance, C-terminal domain"/>
    <property type="match status" value="1"/>
</dbReference>
<dbReference type="EMBL" id="JAJHJB010000002">
    <property type="protein sequence ID" value="MCC5464269.1"/>
    <property type="molecule type" value="Genomic_DNA"/>
</dbReference>
<dbReference type="InterPro" id="IPR036388">
    <property type="entry name" value="WH-like_DNA-bd_sf"/>
</dbReference>
<dbReference type="InterPro" id="IPR036390">
    <property type="entry name" value="WH_DNA-bd_sf"/>
</dbReference>
<dbReference type="InterPro" id="IPR000524">
    <property type="entry name" value="Tscrpt_reg_HTH_GntR"/>
</dbReference>
<dbReference type="PANTHER" id="PTHR30445">
    <property type="entry name" value="K(+)_H(+) ANTIPORTER SUBUNIT KHTT"/>
    <property type="match status" value="1"/>
</dbReference>
<organism evidence="6 7">
    <name type="scientific">Pelosinus baikalensis</name>
    <dbReference type="NCBI Taxonomy" id="2892015"/>
    <lineage>
        <taxon>Bacteria</taxon>
        <taxon>Bacillati</taxon>
        <taxon>Bacillota</taxon>
        <taxon>Negativicutes</taxon>
        <taxon>Selenomonadales</taxon>
        <taxon>Sporomusaceae</taxon>
        <taxon>Pelosinus</taxon>
    </lineage>
</organism>
<keyword evidence="1" id="KW-0805">Transcription regulation</keyword>
<dbReference type="PROSITE" id="PS50949">
    <property type="entry name" value="HTH_GNTR"/>
    <property type="match status" value="1"/>
</dbReference>
<evidence type="ECO:0000256" key="2">
    <source>
        <dbReference type="ARBA" id="ARBA00023125"/>
    </source>
</evidence>
<proteinExistence type="predicted"/>
<dbReference type="InterPro" id="IPR036721">
    <property type="entry name" value="RCK_C_sf"/>
</dbReference>
<protein>
    <submittedName>
        <fullName evidence="6">GntR family transcriptional regulator</fullName>
    </submittedName>
</protein>
<dbReference type="Gene3D" id="1.10.10.10">
    <property type="entry name" value="Winged helix-like DNA-binding domain superfamily/Winged helix DNA-binding domain"/>
    <property type="match status" value="1"/>
</dbReference>
<keyword evidence="3" id="KW-0804">Transcription</keyword>
<feature type="domain" description="RCK C-terminal" evidence="5">
    <location>
        <begin position="119"/>
        <end position="204"/>
    </location>
</feature>
<keyword evidence="2" id="KW-0238">DNA-binding</keyword>
<keyword evidence="7" id="KW-1185">Reference proteome</keyword>
<dbReference type="InterPro" id="IPR006037">
    <property type="entry name" value="RCK_C"/>
</dbReference>
<feature type="domain" description="HTH gntR-type" evidence="4">
    <location>
        <begin position="5"/>
        <end position="73"/>
    </location>
</feature>
<evidence type="ECO:0000259" key="4">
    <source>
        <dbReference type="PROSITE" id="PS50949"/>
    </source>
</evidence>
<reference evidence="6" key="1">
    <citation type="submission" date="2021-11" db="EMBL/GenBank/DDBJ databases">
        <title>Description of a new species Pelosinus isolated from the bottom sediments of Lake Baikal.</title>
        <authorList>
            <person name="Zakharyuk A."/>
        </authorList>
    </citation>
    <scope>NUCLEOTIDE SEQUENCE</scope>
    <source>
        <strain evidence="6">Bkl1</strain>
    </source>
</reference>
<evidence type="ECO:0000256" key="3">
    <source>
        <dbReference type="ARBA" id="ARBA00023163"/>
    </source>
</evidence>
<gene>
    <name evidence="6" type="ORF">LMF89_02675</name>
</gene>
<evidence type="ECO:0000256" key="1">
    <source>
        <dbReference type="ARBA" id="ARBA00023015"/>
    </source>
</evidence>
<evidence type="ECO:0000313" key="6">
    <source>
        <dbReference type="EMBL" id="MCC5464269.1"/>
    </source>
</evidence>
<dbReference type="SUPFAM" id="SSF46785">
    <property type="entry name" value="Winged helix' DNA-binding domain"/>
    <property type="match status" value="1"/>
</dbReference>
<dbReference type="SMART" id="SM00345">
    <property type="entry name" value="HTH_GNTR"/>
    <property type="match status" value="1"/>
</dbReference>
<dbReference type="PANTHER" id="PTHR30445:SF8">
    <property type="entry name" value="K(+)_H(+) ANTIPORTER SUBUNIT KHTT"/>
    <property type="match status" value="1"/>
</dbReference>
<accession>A0ABS8HM85</accession>
<name>A0ABS8HM85_9FIRM</name>
<dbReference type="PROSITE" id="PS51202">
    <property type="entry name" value="RCK_C"/>
    <property type="match status" value="1"/>
</dbReference>
<dbReference type="Pfam" id="PF02080">
    <property type="entry name" value="TrkA_C"/>
    <property type="match status" value="1"/>
</dbReference>
<dbReference type="InterPro" id="IPR050144">
    <property type="entry name" value="AAE_transporter"/>
</dbReference>
<sequence>MKSNIPVYESIAMDVAERIVNGEFAVGDKISGRTLLASQYNVSPETIRKAMGLLGQANVVAVSQGKEILVQSQEQAEEFIRHHLAMHSAYSLKQELEFLMEKKNEINNRFDEIIVQITRYTDRLRNLQPFNPVEVYVSENASAVGRSVAQLGLWQRTGATLIAIRRGMEVIISPGAGALLQAGDRLIVVGSGDILEKVNTVLQE</sequence>
<dbReference type="Pfam" id="PF00392">
    <property type="entry name" value="GntR"/>
    <property type="match status" value="1"/>
</dbReference>
<comment type="caution">
    <text evidence="6">The sequence shown here is derived from an EMBL/GenBank/DDBJ whole genome shotgun (WGS) entry which is preliminary data.</text>
</comment>
<dbReference type="Proteomes" id="UP001165492">
    <property type="component" value="Unassembled WGS sequence"/>
</dbReference>
<evidence type="ECO:0000313" key="7">
    <source>
        <dbReference type="Proteomes" id="UP001165492"/>
    </source>
</evidence>